<evidence type="ECO:0000256" key="1">
    <source>
        <dbReference type="ARBA" id="ARBA00004370"/>
    </source>
</evidence>
<name>A0A1W1BJ09_9ZZZZ</name>
<protein>
    <submittedName>
        <fullName evidence="5">Putative periplasmic protein</fullName>
    </submittedName>
</protein>
<organism evidence="5">
    <name type="scientific">hydrothermal vent metagenome</name>
    <dbReference type="NCBI Taxonomy" id="652676"/>
    <lineage>
        <taxon>unclassified sequences</taxon>
        <taxon>metagenomes</taxon>
        <taxon>ecological metagenomes</taxon>
    </lineage>
</organism>
<feature type="domain" description="OmpA-like" evidence="4">
    <location>
        <begin position="491"/>
        <end position="545"/>
    </location>
</feature>
<reference evidence="5" key="1">
    <citation type="submission" date="2016-10" db="EMBL/GenBank/DDBJ databases">
        <authorList>
            <person name="de Groot N.N."/>
        </authorList>
    </citation>
    <scope>NUCLEOTIDE SEQUENCE</scope>
</reference>
<dbReference type="AlphaFoldDB" id="A0A1W1BJ09"/>
<sequence>MLSTELKQLKSLESQYEALLKTSYTEEVILEKTVALFNEVLTHRLEKDEETVKIFSKYISKIIAQSQKDYPEKLNQVLQETIALTISREVENNKESMIDSLYPILGGMISKYVSLMMKEMTQTINQRVEEGLSFKAYRRKAKAKMTGVSESDLLISESDYAMISSLLIVQKESGLLIAEAQLETSQLDDAHMIASMASAIKDFINDWIQKNESHDEVQILTYGEATLYIESAGSVYLIAFLDKEPAYELRRDMNTFFASIIKEYAFYFRAFNGDDESKEVLEVSEALQLYVDKQVMTSTKKQNYLKNILYFILLISFSSMAYQGYFMFKAYGLEKNIKEVTGEEIKLSYADNRLLLEGYVSEYKYIKEIQSFLSQKESISIDNHLMLETTVLLETSMKESAKQIEILTKYRKVLEENILTLHEKTQKEKEVFYKEKSLVKEKISIALKKIFLENTVYENQRLNFKHLQLFHMGKETYNPKVIKTVKKDFESYMRVLFPYKEHIKSIVIEGHSDSTGNKIKNQKLSRKRALSIRNILAKLPMIKAYHLEPLLKIEVAGSEDIIMVNGVEDKYASRRIEIYFVLKESMFLNTLERIIND</sequence>
<gene>
    <name evidence="5" type="ORF">MNB_SV-13-1079</name>
</gene>
<proteinExistence type="predicted"/>
<dbReference type="Pfam" id="PF00691">
    <property type="entry name" value="OmpA"/>
    <property type="match status" value="1"/>
</dbReference>
<keyword evidence="3" id="KW-0812">Transmembrane</keyword>
<comment type="subcellular location">
    <subcellularLocation>
        <location evidence="1">Membrane</location>
    </subcellularLocation>
</comment>
<keyword evidence="2 3" id="KW-0472">Membrane</keyword>
<evidence type="ECO:0000313" key="5">
    <source>
        <dbReference type="EMBL" id="SFV53544.1"/>
    </source>
</evidence>
<evidence type="ECO:0000256" key="2">
    <source>
        <dbReference type="ARBA" id="ARBA00023136"/>
    </source>
</evidence>
<evidence type="ECO:0000256" key="3">
    <source>
        <dbReference type="SAM" id="Phobius"/>
    </source>
</evidence>
<accession>A0A1W1BJ09</accession>
<keyword evidence="3" id="KW-1133">Transmembrane helix</keyword>
<dbReference type="EMBL" id="FPHM01000009">
    <property type="protein sequence ID" value="SFV53544.1"/>
    <property type="molecule type" value="Genomic_DNA"/>
</dbReference>
<dbReference type="PRINTS" id="PR01021">
    <property type="entry name" value="OMPADOMAIN"/>
</dbReference>
<dbReference type="InterPro" id="IPR006665">
    <property type="entry name" value="OmpA-like"/>
</dbReference>
<dbReference type="Gene3D" id="3.30.1330.60">
    <property type="entry name" value="OmpA-like domain"/>
    <property type="match status" value="1"/>
</dbReference>
<dbReference type="InterPro" id="IPR006664">
    <property type="entry name" value="OMP_bac"/>
</dbReference>
<dbReference type="InterPro" id="IPR036737">
    <property type="entry name" value="OmpA-like_sf"/>
</dbReference>
<dbReference type="SUPFAM" id="SSF103088">
    <property type="entry name" value="OmpA-like"/>
    <property type="match status" value="1"/>
</dbReference>
<evidence type="ECO:0000259" key="4">
    <source>
        <dbReference type="Pfam" id="PF00691"/>
    </source>
</evidence>
<feature type="transmembrane region" description="Helical" evidence="3">
    <location>
        <begin position="308"/>
        <end position="328"/>
    </location>
</feature>
<dbReference type="GO" id="GO:0016020">
    <property type="term" value="C:membrane"/>
    <property type="evidence" value="ECO:0007669"/>
    <property type="project" value="UniProtKB-SubCell"/>
</dbReference>